<keyword evidence="4" id="KW-1185">Reference proteome</keyword>
<organism evidence="3 4">
    <name type="scientific">Pseudomonas coleopterorum</name>
    <dbReference type="NCBI Taxonomy" id="1605838"/>
    <lineage>
        <taxon>Bacteria</taxon>
        <taxon>Pseudomonadati</taxon>
        <taxon>Pseudomonadota</taxon>
        <taxon>Gammaproteobacteria</taxon>
        <taxon>Pseudomonadales</taxon>
        <taxon>Pseudomonadaceae</taxon>
        <taxon>Pseudomonas</taxon>
    </lineage>
</organism>
<evidence type="ECO:0000313" key="4">
    <source>
        <dbReference type="Proteomes" id="UP000620025"/>
    </source>
</evidence>
<dbReference type="Proteomes" id="UP000620025">
    <property type="component" value="Unassembled WGS sequence"/>
</dbReference>
<keyword evidence="2" id="KW-0233">DNA recombination</keyword>
<accession>A0ABR9C2R7</accession>
<dbReference type="RefSeq" id="WP_192068949.1">
    <property type="nucleotide sequence ID" value="NZ_JACYWY010000003.1"/>
</dbReference>
<gene>
    <name evidence="3" type="ORF">IFT38_19015</name>
</gene>
<evidence type="ECO:0000256" key="2">
    <source>
        <dbReference type="ARBA" id="ARBA00023172"/>
    </source>
</evidence>
<dbReference type="InterPro" id="IPR050090">
    <property type="entry name" value="Tyrosine_recombinase_XerCD"/>
</dbReference>
<dbReference type="EMBL" id="JACYWZ010000008">
    <property type="protein sequence ID" value="MBD8771637.1"/>
    <property type="molecule type" value="Genomic_DNA"/>
</dbReference>
<dbReference type="PANTHER" id="PTHR30349">
    <property type="entry name" value="PHAGE INTEGRASE-RELATED"/>
    <property type="match status" value="1"/>
</dbReference>
<dbReference type="Gene3D" id="1.10.443.10">
    <property type="entry name" value="Intergrase catalytic core"/>
    <property type="match status" value="1"/>
</dbReference>
<dbReference type="InterPro" id="IPR013762">
    <property type="entry name" value="Integrase-like_cat_sf"/>
</dbReference>
<evidence type="ECO:0000313" key="3">
    <source>
        <dbReference type="EMBL" id="MBD8771637.1"/>
    </source>
</evidence>
<comment type="caution">
    <text evidence="3">The sequence shown here is derived from an EMBL/GenBank/DDBJ whole genome shotgun (WGS) entry which is preliminary data.</text>
</comment>
<dbReference type="InterPro" id="IPR011010">
    <property type="entry name" value="DNA_brk_join_enz"/>
</dbReference>
<sequence>MFYRYLSTLDEFKNVSPGSYHLYAKNKNVMRWQSYREISRAKEEDASPTSETIFEDAKMLMNCFRWLGDAQIPTGVKVQLRSWIPPFKSARYQEYVSLKARNVIDSSAISVLDKVSRQSQIRGLITPKEIEQLAESYVDPVYPALLIFAIGTAMRPMDLCKFPYFGNGENKHIMPYSSMQFKEETVKYSITNSKGRNTRTILIHRDALKILEETYINPFYAERAKKYLDRYGKAPPLGMLFLTANGRPVTPSSISQRTTAAKKTAQIKYPEIRKNLKFYDARDWWPTQYLIRCFGEKLDQSNEGLFNYAIAQVLRSQMGHKSLTTTFQHYVDLARLIYSIYRGHSLEIFRAANLSAPDFLTAINALEPETA</sequence>
<name>A0ABR9C2R7_9PSED</name>
<proteinExistence type="predicted"/>
<evidence type="ECO:0000256" key="1">
    <source>
        <dbReference type="ARBA" id="ARBA00022908"/>
    </source>
</evidence>
<reference evidence="3 4" key="1">
    <citation type="journal article" date="2020" name="FEMS Microbiol. Ecol.">
        <title>Temporal dynamics of bacterial communities during seed development and maturation.</title>
        <authorList>
            <person name="Chesneau G."/>
            <person name="Torres-Cortes G."/>
            <person name="Briand M."/>
            <person name="Darrasse A."/>
            <person name="Preveaux A."/>
            <person name="Marais C."/>
            <person name="Jacques M.A."/>
            <person name="Shade A."/>
            <person name="Barret M."/>
        </authorList>
    </citation>
    <scope>NUCLEOTIDE SEQUENCE [LARGE SCALE GENOMIC DNA]</scope>
    <source>
        <strain evidence="3 4">CFBP13599</strain>
    </source>
</reference>
<dbReference type="SUPFAM" id="SSF56349">
    <property type="entry name" value="DNA breaking-rejoining enzymes"/>
    <property type="match status" value="1"/>
</dbReference>
<protein>
    <submittedName>
        <fullName evidence="3">Site-specific integrase</fullName>
    </submittedName>
</protein>
<keyword evidence="1" id="KW-0229">DNA integration</keyword>